<organism evidence="2 4">
    <name type="scientific">Legionella moravica</name>
    <dbReference type="NCBI Taxonomy" id="39962"/>
    <lineage>
        <taxon>Bacteria</taxon>
        <taxon>Pseudomonadati</taxon>
        <taxon>Pseudomonadota</taxon>
        <taxon>Gammaproteobacteria</taxon>
        <taxon>Legionellales</taxon>
        <taxon>Legionellaceae</taxon>
        <taxon>Legionella</taxon>
    </lineage>
</organism>
<accession>A0A378JR12</accession>
<evidence type="ECO:0000313" key="4">
    <source>
        <dbReference type="Proteomes" id="UP000254040"/>
    </source>
</evidence>
<reference evidence="2 4" key="2">
    <citation type="submission" date="2018-06" db="EMBL/GenBank/DDBJ databases">
        <authorList>
            <consortium name="Pathogen Informatics"/>
            <person name="Doyle S."/>
        </authorList>
    </citation>
    <scope>NUCLEOTIDE SEQUENCE [LARGE SCALE GENOMIC DNA]</scope>
    <source>
        <strain evidence="2 4">NCTC12239</strain>
    </source>
</reference>
<dbReference type="EMBL" id="UGOG01000001">
    <property type="protein sequence ID" value="STX61155.1"/>
    <property type="molecule type" value="Genomic_DNA"/>
</dbReference>
<evidence type="ECO:0000313" key="3">
    <source>
        <dbReference type="Proteomes" id="UP000054985"/>
    </source>
</evidence>
<gene>
    <name evidence="1" type="ORF">Lmor_2808</name>
    <name evidence="2" type="ORF">NCTC12239_00058</name>
</gene>
<dbReference type="OrthoDB" id="5638682at2"/>
<dbReference type="Proteomes" id="UP000254040">
    <property type="component" value="Unassembled WGS sequence"/>
</dbReference>
<name>A0A378JR12_9GAMM</name>
<sequence length="88" mass="9902">MNINTESAPTVEEYSQAMNLIGSSLFSSLVQSMEKLQPHFRNQKMVSNALSSFIVNVIYKQSSGNTEKTHQMLDEILKLVKIQLDSIP</sequence>
<keyword evidence="3" id="KW-1185">Reference proteome</keyword>
<dbReference type="AlphaFoldDB" id="A0A378JR12"/>
<protein>
    <submittedName>
        <fullName evidence="2">Uncharacterized protein</fullName>
    </submittedName>
</protein>
<dbReference type="EMBL" id="LNYN01000041">
    <property type="protein sequence ID" value="KTD31201.1"/>
    <property type="molecule type" value="Genomic_DNA"/>
</dbReference>
<reference evidence="1 3" key="1">
    <citation type="submission" date="2015-11" db="EMBL/GenBank/DDBJ databases">
        <title>Genomic analysis of 38 Legionella species identifies large and diverse effector repertoires.</title>
        <authorList>
            <person name="Burstein D."/>
            <person name="Amaro F."/>
            <person name="Zusman T."/>
            <person name="Lifshitz Z."/>
            <person name="Cohen O."/>
            <person name="Gilbert J.A."/>
            <person name="Pupko T."/>
            <person name="Shuman H.A."/>
            <person name="Segal G."/>
        </authorList>
    </citation>
    <scope>NUCLEOTIDE SEQUENCE [LARGE SCALE GENOMIC DNA]</scope>
    <source>
        <strain evidence="1 3">ATCC 43877</strain>
    </source>
</reference>
<proteinExistence type="predicted"/>
<dbReference type="RefSeq" id="WP_028384043.1">
    <property type="nucleotide sequence ID" value="NZ_CAAAJG010000064.1"/>
</dbReference>
<evidence type="ECO:0000313" key="2">
    <source>
        <dbReference type="EMBL" id="STX61155.1"/>
    </source>
</evidence>
<dbReference type="Proteomes" id="UP000054985">
    <property type="component" value="Unassembled WGS sequence"/>
</dbReference>
<evidence type="ECO:0000313" key="1">
    <source>
        <dbReference type="EMBL" id="KTD31201.1"/>
    </source>
</evidence>